<dbReference type="InterPro" id="IPR015919">
    <property type="entry name" value="Cadherin-like_sf"/>
</dbReference>
<dbReference type="InterPro" id="IPR013517">
    <property type="entry name" value="FG-GAP"/>
</dbReference>
<keyword evidence="9" id="KW-1185">Reference proteome</keyword>
<feature type="domain" description="Cadherin" evidence="7">
    <location>
        <begin position="1677"/>
        <end position="1750"/>
    </location>
</feature>
<keyword evidence="6" id="KW-1133">Transmembrane helix</keyword>
<keyword evidence="2" id="KW-0964">Secreted</keyword>
<feature type="transmembrane region" description="Helical" evidence="6">
    <location>
        <begin position="4509"/>
        <end position="4526"/>
    </location>
</feature>
<feature type="transmembrane region" description="Helical" evidence="6">
    <location>
        <begin position="4472"/>
        <end position="4497"/>
    </location>
</feature>
<dbReference type="Pfam" id="PF17210">
    <property type="entry name" value="SdrD_B"/>
    <property type="match status" value="1"/>
</dbReference>
<dbReference type="SUPFAM" id="SSF117074">
    <property type="entry name" value="Hypothetical protein PA1324"/>
    <property type="match status" value="2"/>
</dbReference>
<evidence type="ECO:0000256" key="4">
    <source>
        <dbReference type="ARBA" id="ARBA00022737"/>
    </source>
</evidence>
<keyword evidence="3" id="KW-0732">Signal</keyword>
<dbReference type="Pfam" id="PF05345">
    <property type="entry name" value="He_PIG"/>
    <property type="match status" value="5"/>
</dbReference>
<dbReference type="InterPro" id="IPR013783">
    <property type="entry name" value="Ig-like_fold"/>
</dbReference>
<feature type="region of interest" description="Disordered" evidence="5">
    <location>
        <begin position="1309"/>
        <end position="1331"/>
    </location>
</feature>
<dbReference type="InterPro" id="IPR033764">
    <property type="entry name" value="Sdr_B"/>
</dbReference>
<dbReference type="SUPFAM" id="SSF49313">
    <property type="entry name" value="Cadherin-like"/>
    <property type="match status" value="9"/>
</dbReference>
<dbReference type="GO" id="GO:0016020">
    <property type="term" value="C:membrane"/>
    <property type="evidence" value="ECO:0007669"/>
    <property type="project" value="InterPro"/>
</dbReference>
<evidence type="ECO:0000256" key="1">
    <source>
        <dbReference type="ARBA" id="ARBA00004613"/>
    </source>
</evidence>
<dbReference type="GO" id="GO:0007156">
    <property type="term" value="P:homophilic cell adhesion via plasma membrane adhesion molecules"/>
    <property type="evidence" value="ECO:0007669"/>
    <property type="project" value="InterPro"/>
</dbReference>
<comment type="subcellular location">
    <subcellularLocation>
        <location evidence="1">Secreted</location>
    </subcellularLocation>
</comment>
<dbReference type="NCBIfam" id="TIGR01643">
    <property type="entry name" value="YD_repeat_2x"/>
    <property type="match status" value="11"/>
</dbReference>
<evidence type="ECO:0000256" key="3">
    <source>
        <dbReference type="ARBA" id="ARBA00022729"/>
    </source>
</evidence>
<dbReference type="Pfam" id="PF13517">
    <property type="entry name" value="FG-GAP_3"/>
    <property type="match status" value="7"/>
</dbReference>
<dbReference type="EMBL" id="CP036298">
    <property type="protein sequence ID" value="QDV25744.1"/>
    <property type="molecule type" value="Genomic_DNA"/>
</dbReference>
<dbReference type="InterPro" id="IPR045351">
    <property type="entry name" value="DUF6531"/>
</dbReference>
<dbReference type="Pfam" id="PF17963">
    <property type="entry name" value="Big_9"/>
    <property type="match status" value="2"/>
</dbReference>
<evidence type="ECO:0000313" key="8">
    <source>
        <dbReference type="EMBL" id="QDV25744.1"/>
    </source>
</evidence>
<proteinExistence type="predicted"/>
<dbReference type="EC" id="3.1.-.-" evidence="8"/>
<keyword evidence="8" id="KW-0378">Hydrolase</keyword>
<dbReference type="InterPro" id="IPR056823">
    <property type="entry name" value="TEN-like_YD-shell"/>
</dbReference>
<dbReference type="Pfam" id="PF13385">
    <property type="entry name" value="Laminin_G_3"/>
    <property type="match status" value="1"/>
</dbReference>
<protein>
    <submittedName>
        <fullName evidence="8">Deoxyribonuclease RhsC</fullName>
        <ecNumber evidence="8">3.1.-.-</ecNumber>
    </submittedName>
</protein>
<dbReference type="InterPro" id="IPR002126">
    <property type="entry name" value="Cadherin-like_dom"/>
</dbReference>
<name>A0A518GAW6_9BACT</name>
<feature type="region of interest" description="Disordered" evidence="5">
    <location>
        <begin position="4119"/>
        <end position="4150"/>
    </location>
</feature>
<dbReference type="PROSITE" id="PS00018">
    <property type="entry name" value="EF_HAND_1"/>
    <property type="match status" value="1"/>
</dbReference>
<dbReference type="InterPro" id="IPR018247">
    <property type="entry name" value="EF_Hand_1_Ca_BS"/>
</dbReference>
<reference evidence="8 9" key="1">
    <citation type="submission" date="2019-02" db="EMBL/GenBank/DDBJ databases">
        <title>Deep-cultivation of Planctomycetes and their phenomic and genomic characterization uncovers novel biology.</title>
        <authorList>
            <person name="Wiegand S."/>
            <person name="Jogler M."/>
            <person name="Boedeker C."/>
            <person name="Pinto D."/>
            <person name="Vollmers J."/>
            <person name="Rivas-Marin E."/>
            <person name="Kohn T."/>
            <person name="Peeters S.H."/>
            <person name="Heuer A."/>
            <person name="Rast P."/>
            <person name="Oberbeckmann S."/>
            <person name="Bunk B."/>
            <person name="Jeske O."/>
            <person name="Meyerdierks A."/>
            <person name="Storesund J.E."/>
            <person name="Kallscheuer N."/>
            <person name="Luecker S."/>
            <person name="Lage O.M."/>
            <person name="Pohl T."/>
            <person name="Merkel B.J."/>
            <person name="Hornburger P."/>
            <person name="Mueller R.-W."/>
            <person name="Bruemmer F."/>
            <person name="Labrenz M."/>
            <person name="Spormann A.M."/>
            <person name="Op den Camp H."/>
            <person name="Overmann J."/>
            <person name="Amann R."/>
            <person name="Jetten M.S.M."/>
            <person name="Mascher T."/>
            <person name="Medema M.H."/>
            <person name="Devos D.P."/>
            <person name="Kaster A.-K."/>
            <person name="Ovreas L."/>
            <person name="Rohde M."/>
            <person name="Galperin M.Y."/>
            <person name="Jogler C."/>
        </authorList>
    </citation>
    <scope>NUCLEOTIDE SEQUENCE [LARGE SCALE GENOMIC DNA]</scope>
    <source>
        <strain evidence="8 9">Q31a</strain>
    </source>
</reference>
<dbReference type="Pfam" id="PF00404">
    <property type="entry name" value="Dockerin_1"/>
    <property type="match status" value="1"/>
</dbReference>
<keyword evidence="6" id="KW-0472">Membrane</keyword>
<accession>A0A518GAW6</accession>
<dbReference type="InterPro" id="IPR013320">
    <property type="entry name" value="ConA-like_dom_sf"/>
</dbReference>
<evidence type="ECO:0000313" key="9">
    <source>
        <dbReference type="Proteomes" id="UP000318017"/>
    </source>
</evidence>
<keyword evidence="4" id="KW-0677">Repeat</keyword>
<dbReference type="GO" id="GO:0005576">
    <property type="term" value="C:extracellular region"/>
    <property type="evidence" value="ECO:0007669"/>
    <property type="project" value="UniProtKB-SubCell"/>
</dbReference>
<dbReference type="Gene3D" id="2.180.10.10">
    <property type="entry name" value="RHS repeat-associated core"/>
    <property type="match status" value="5"/>
</dbReference>
<feature type="compositionally biased region" description="Polar residues" evidence="5">
    <location>
        <begin position="4119"/>
        <end position="4129"/>
    </location>
</feature>
<feature type="transmembrane region" description="Helical" evidence="6">
    <location>
        <begin position="4340"/>
        <end position="4368"/>
    </location>
</feature>
<dbReference type="Pfam" id="PF20148">
    <property type="entry name" value="DUF6531"/>
    <property type="match status" value="1"/>
</dbReference>
<dbReference type="RefSeq" id="WP_145081250.1">
    <property type="nucleotide sequence ID" value="NZ_CP036298.1"/>
</dbReference>
<dbReference type="PANTHER" id="PTHR46580:SF4">
    <property type="entry name" value="ATP_GTP-BINDING PROTEIN"/>
    <property type="match status" value="1"/>
</dbReference>
<dbReference type="OrthoDB" id="291501at2"/>
<evidence type="ECO:0000256" key="6">
    <source>
        <dbReference type="SAM" id="Phobius"/>
    </source>
</evidence>
<dbReference type="InterPro" id="IPR022385">
    <property type="entry name" value="Rhs_assc_core"/>
</dbReference>
<sequence>MPRLSASRICNRLTSLRREGLFKKTRRAASRVARFEQLEHRRVLAAAIWHNVSNRLNVNGDSGGFVSPLDALLVINELNGRNISDPLSGVLPKQVESTDGMGYLDVSCDGYVAPIDALLVIDYLNAQGSEEPRGALELGTGLYPALACSPQLQEQTQFATEFVREFTLPNDSTALRISFQAPEFDLESRRSIRDAFEIEVTDFQGNPLSFPYSSGRDAVYNWSEDLEPVFGAGVSTTTEPSGADSTATINLSGLAAGTQVRVTTRLVNNDGDDDTSTLIRGFEFVDALLPAPEGVSASSQSTRELAPLDFSKLQDLSGSFAASYGRTSLAGDNTELVTDLMVTNLSSQAVTGRLLVAIDNVSDLDVHAMHPDGFLQDGRPYFDLTSEMDRQPLAPGASIRSREIRFLNESGDRFSYKLSTLGTLNVAPSGFSSTPVDSIEAGNEYRYAARATDPDGQTLTYSMLVGPEGATIDPATGVLQWSTDQADIGSHRITLRATDPFGLYVEQSYTITVHATLQNRPPNFVSDPVTEAIASSGFEITTVGVGDSPVGVATISGFQGPRIVTINSGEQTVGIYAGENNDRFDDATSYSTGFPAADGQLFDVGYKVDVGIPEYLSASDSNGVFGMDHGDLNGDGILDMVTLFAFSSPVLGLRYQLRITAVLGDGDGGFGAPIEIYAHDIGSNIYDPRNLLLRDFTGDGNLDVVAIERRRDPRLIVIAGNGDGTFGEALEQTFTNTVSDFFAADVDEDGVLDLVGRTAVLGFGASYEAMWMKGVGDGTFAEPVVIGPAGEAPNCCYSTQTRPYDVLDVNGDSHQDLVIAVGSNIQVYHNDGAGNFTLAADFDPEGNFTPYYWIRGGDFNGDGNVDLAFHRSAASLDVLVGDGSGIDFTYQPGPETDAWLSNYAGSDNPVDVDFDGDLDLIFGNANGDWTSTKVAINDGTGLFQITEYAMLDFSGDVEPLEVGDIARGAMFGDYNRDGVMDYSYFTESGDFDGVGIRLGTRPGEFGGTRTVPAISGANSKETLAADFDGDGAVDLLDVSNDRIYLGNGDGTFAEPFPSLGVSRPTGVGAVADFNLDGLPDVVATRARGNGSRYYVALSNGDGTFTVSDDQPGGGFYGYNDFQIADFNSDGFPDFVTKDSIARYIDVYLNDPQEPGVFTHAHREQLPDGSQGVNVSFWEHAFVVSDFTGDGLPDLAFASRESGQEIMLVVMAGDGAGAFTLHSQFAAYQEDTITPLVGSINTAGDYMAGDLDGDDDVDLVIASIAGPLIYLNDGTGVFELFQHLEDSGRAQRSRDSWLVDFNEDGHLDLVTDSDHSSTPQGRGPLSVRLGRGDATFEPPQRIGMVGSTEEGVFIDVDHDGHLDFVHGSDGVGNYHPDTTSIYAGRRDDLVDLVAVDLDGDGNEEVLTIQDQMDRLQIFVGDNLGRLTRQSDLLTGRSPKAVTAADIDADGQMELITANRASRSLSVFAGNLASGYTSTDIPVGNGPIDVAAADVNGDGHIDIVALDDSLNALWVFQGDGTSTLGQPTAIAIGDKPGRLTLADADGDGTIEAVVTLPDTNRLMILSDLASNPTGSPIYVDLASTPSDVTAVDLNDDGNPDLAVTLSEDDVLAIFFGRGNNQYARPQNIRVGDHPMRVTLADADEDGRTDLIVANSGDATASVIYNRFDPNEVYRYDSDAVDPDDDPLTYSIVDGPGGLIINSDSGALLWAASPDQVGVHDVTIAADDGRGGVATQSFKIDVVPARENAAPLIATEPVTSIGANERFSYAATAVDGDQDALRYRLLNAPDGATLDPTTGELDWDGRGQAFIYAPYDAGGDVRVPADASLQPSNVTLEGWFNIHTLTASNSASVLFRLPGAYGNAFYLRTRFNTQLELVMNFDGQTITFRPEFEAREDRWVHMALTIDDATKTATIYADGRVVGATSIPDSIAYSEDGILEVGYGGLYKTMATLDNFRVWNVARSAAEIQEGMSRQYENNPELVLDFRFEDTYALSVKDYSGNNNFGYRTSNGLLPQPTPGLVTPGQHDFTIAVEDGRGGYDEQSFTVNVLPELRGSITGHLFDDLNRDGEQDDGSEEGIPAELSLEGWQLYIDSNGNAYPDPSEPTATTDANGDYRFEGLLPGNYPVRISPMAGYDVPPGAMPVSVTANDETAFDLAIEQLSLSHIRGQLLTEDAEAVAYWKVFADLDDDGSRGENEPMAVTDRNGAYALTGLGAGTYKIRTELPAGWADTAGRDGLTVTLANDEISAGNDFILEPTNTSVTGGVHFVTTPSTTIEARQTFHYASVAMGIAADAITYDLSLAPAGMTIDPQTGLVAWRPSIDQVGEHLVILRATNVSGSISLHDFNLNVTAPNTPPVITSGTGSLPVNPTFSTTAYSNISYTYDIIAQDAESPNLTYTLTSAPAEATIGSTTGRLNWTPTANDVGSHDFTVQVSDQFGATTTAAWTVEVTGETPTILPLVVSLPKSSAAVTADYFSRIHATDQLNRPVSWSLSSGPDSLTVDADGTLRWTPGSDQLGTQSVELNATTADGTSETVSFDIQVTGRLLNVRPVIDSTPTASVSLGQTFAYDVVVSDADRDIFGFTMLESPVGMSIHPSLGTIRWTPEADQLGEHDVLIEVSDPSGVTVTQEFTVKVSRFGGPPRISSVPPTEAGVGSAFLYSMEAMDREGDPLSYTLLTAPSGMSIVETTGELSWTPTADQLGQQDVVIQVSDGIGGAATQAFVIRVSDGVPNLPPVITSTSPRFGAVGTPYSYSLAANDPENAAITYTLGRGPAGMSIDAATGLVSWTPTADQTGKHVVTLIATDAGGASAVESFEFDVLAQNSAPVINSTSPADVSAGGVFKYDVLVSDADLDQLAYELTDAPVGAQVDSFGRIRWQTEVSLIGSHDFTVKVSDPRGGEALQRFTLDVIEDVIPPKLSLIENLGEGSRNILPWQGPFRVFAKAIDNVSVASLTLSANGQDIPLDAAGTATFTFEDWTFQTIDATATAIDTNGNVTTKTITFDYDFPEGWSGAGTEDIPTAEITSPSDTASVTGMVSIVGTAAHDDLFGYKLSYRHVDETSFTQFHESTAAVTNGELGVWDTSLLLNDEYVIRLEVATNAGVVNVAEHHVGLAGELKLGNFRLSFTDMVIPVAGIPIEITRIYDTLQADREGDFGYGWRLEYRNTDLRVGLPKSGLEDIGIYSALRPGVKVYLNVPGEGRQGFTFNPDIRGLPGGLFVARPRFTPDPGVTSSLSTGTSGYLTLNDQGELYAPGGIPYNPASPSFGGAYVLTTALGMTYRIAGESGNLISASTPTGRVIRFSDSSITSDSAGPLIEFYRDGNNRITRLLGPDGGEYQYRYNQQGSLAVSIDPLNRETEYVYHSELANYLVSVDDPLDRTPARVEYDDQGRLTRAITSNGEVSQFSYRVDEQVVAATDALGRESFLVYGVGGQVTKSVTVAGEVFSFEYDDRGRLVSETNPLGETTRYGLDSVGRETSVILPDGSTLRYTYGPHGALQSAVDALGRSANYELDAAGNVLSHTSFDGAVTRFEYNAVGDLIQMVDPSGSSTEYARNAMGQPTTIFYADGTATENRFDENGRLIATSRTVSLGGEPTEIKHEFEFDAAGRFVEDRGPLGNSHRYAYDAADRIVRSTDALGNFRSFVYSNDNFREQINFADGTSQNYQIDQVGRVTEFTGRAGSTSLLQYDDADRLQAYTIVGDSGESLERRFETDALGRLTGITDHGDNWTRWGRSSGEKTTVFADGSRQTERYDAAGNLTEMIDELGRITRYEYDGADRLIVMVQPDGSAIRSTYDEAGRLVIQTMADGTTHRYEYDSRGDLSRQIASDGGVYQYEYVHLTDGEPSLPIRFVDPSGQTTQFTYDQSGNLIAVERPDGTRAEVTRNALGEIVSLDTLSKKPITIETDLQGRITSKQFSDGTIYSATYTAQGYLESNTDSRGTTTYQYDEFDRLIRKTNPDGAFIAYQYDATGRQAVVTTPSGETRYTYDSRDRLDSVANADGIQTRYVYDTAGQVKRVEYSDGTIELNEFNENGLLIERSIKRGEDLIEHYQYTRDAAGRIMAVVELNRSAQYTYSPRGWLLSEVVEEMGETPETISYRYDATGNRISRHRSSGDTTYEYDAAGRLSQSTENGSTSFYEYDSDGRLLSQTGGDSQRSYRYDDEGRLREVEITADDSTTIVQYEYDANGRLVSRSVDGDETRFLVDETAEHTRILEQYDPGRTDAVRHHYVGMQLQETNHNDQTLRYWYDGHSGLRLVESNGNIERFNYDAFGNVDVPLEHDWQIGFHGEFQDSLTGLTFLRDRFVSNETGRFITPDEFLPQPGDIENSNAFLFANNDPINNQDPSGNFIATMIATAAGAVGLSFAAYVGTLTLGAARSLLTGYKIYNNSQDGREVTGEFKAFAVDAVVAGITIGDVSTNVRFIRRGVHVKEQVANYNYWDLGVGVGISFGGGSANIRLFLPESDAEPDPMDMVGIGGHGGVGIGVTTLAIGAGILELGDAAGFFWGGPSFPKKFTDLLFVGAAIDVGAIGVSFLDTSSIRGAGRV</sequence>
<dbReference type="Gene3D" id="2.130.10.130">
    <property type="entry name" value="Integrin alpha, N-terminal"/>
    <property type="match status" value="2"/>
</dbReference>
<feature type="domain" description="Cadherin" evidence="7">
    <location>
        <begin position="2744"/>
        <end position="2824"/>
    </location>
</feature>
<dbReference type="PROSITE" id="PS50268">
    <property type="entry name" value="CADHERIN_2"/>
    <property type="match status" value="2"/>
</dbReference>
<dbReference type="Gene3D" id="2.60.120.200">
    <property type="match status" value="1"/>
</dbReference>
<dbReference type="InterPro" id="IPR006530">
    <property type="entry name" value="YD"/>
</dbReference>
<dbReference type="SUPFAM" id="SSF49899">
    <property type="entry name" value="Concanavalin A-like lectins/glucanases"/>
    <property type="match status" value="1"/>
</dbReference>
<evidence type="ECO:0000259" key="7">
    <source>
        <dbReference type="PROSITE" id="PS50268"/>
    </source>
</evidence>
<organism evidence="8 9">
    <name type="scientific">Aureliella helgolandensis</name>
    <dbReference type="NCBI Taxonomy" id="2527968"/>
    <lineage>
        <taxon>Bacteria</taxon>
        <taxon>Pseudomonadati</taxon>
        <taxon>Planctomycetota</taxon>
        <taxon>Planctomycetia</taxon>
        <taxon>Pirellulales</taxon>
        <taxon>Pirellulaceae</taxon>
        <taxon>Aureliella</taxon>
    </lineage>
</organism>
<dbReference type="GO" id="GO:0005509">
    <property type="term" value="F:calcium ion binding"/>
    <property type="evidence" value="ECO:0007669"/>
    <property type="project" value="InterPro"/>
</dbReference>
<dbReference type="GO" id="GO:0004553">
    <property type="term" value="F:hydrolase activity, hydrolyzing O-glycosyl compounds"/>
    <property type="evidence" value="ECO:0007669"/>
    <property type="project" value="InterPro"/>
</dbReference>
<gene>
    <name evidence="8" type="primary">rhsC_1</name>
    <name evidence="8" type="ORF">Q31a_40710</name>
</gene>
<dbReference type="InterPro" id="IPR006644">
    <property type="entry name" value="Cadg"/>
</dbReference>
<dbReference type="PANTHER" id="PTHR46580">
    <property type="entry name" value="SENSOR KINASE-RELATED"/>
    <property type="match status" value="1"/>
</dbReference>
<dbReference type="InterPro" id="IPR028994">
    <property type="entry name" value="Integrin_alpha_N"/>
</dbReference>
<dbReference type="GO" id="GO:0000272">
    <property type="term" value="P:polysaccharide catabolic process"/>
    <property type="evidence" value="ECO:0007669"/>
    <property type="project" value="InterPro"/>
</dbReference>
<dbReference type="InterPro" id="IPR031325">
    <property type="entry name" value="RHS_repeat"/>
</dbReference>
<dbReference type="KEGG" id="ahel:Q31a_40710"/>
<keyword evidence="6" id="KW-0812">Transmembrane</keyword>
<dbReference type="Pfam" id="PF25023">
    <property type="entry name" value="TEN_YD-shell"/>
    <property type="match status" value="1"/>
</dbReference>
<dbReference type="Gene3D" id="2.60.40.10">
    <property type="entry name" value="Immunoglobulins"/>
    <property type="match status" value="10"/>
</dbReference>
<dbReference type="SMART" id="SM00736">
    <property type="entry name" value="CADG"/>
    <property type="match status" value="4"/>
</dbReference>
<dbReference type="NCBIfam" id="TIGR03696">
    <property type="entry name" value="Rhs_assc_core"/>
    <property type="match status" value="1"/>
</dbReference>
<dbReference type="Proteomes" id="UP000318017">
    <property type="component" value="Chromosome"/>
</dbReference>
<dbReference type="SUPFAM" id="SSF69318">
    <property type="entry name" value="Integrin alpha N-terminal domain"/>
    <property type="match status" value="4"/>
</dbReference>
<dbReference type="Pfam" id="PF05593">
    <property type="entry name" value="RHS_repeat"/>
    <property type="match status" value="5"/>
</dbReference>
<evidence type="ECO:0000256" key="5">
    <source>
        <dbReference type="SAM" id="MobiDB-lite"/>
    </source>
</evidence>
<evidence type="ECO:0000256" key="2">
    <source>
        <dbReference type="ARBA" id="ARBA00022525"/>
    </source>
</evidence>
<dbReference type="InterPro" id="IPR002105">
    <property type="entry name" value="Dockerin_1_rpt"/>
</dbReference>